<organism evidence="1 2">
    <name type="scientific">Paracoccus alcaliphilus</name>
    <dbReference type="NCBI Taxonomy" id="34002"/>
    <lineage>
        <taxon>Bacteria</taxon>
        <taxon>Pseudomonadati</taxon>
        <taxon>Pseudomonadota</taxon>
        <taxon>Alphaproteobacteria</taxon>
        <taxon>Rhodobacterales</taxon>
        <taxon>Paracoccaceae</taxon>
        <taxon>Paracoccus</taxon>
    </lineage>
</organism>
<evidence type="ECO:0000313" key="2">
    <source>
        <dbReference type="Proteomes" id="UP000199054"/>
    </source>
</evidence>
<dbReference type="AlphaFoldDB" id="A0A1H8K4P9"/>
<protein>
    <submittedName>
        <fullName evidence="1">DNA N-6-adenine-methyltransferase (Dam)</fullName>
    </submittedName>
</protein>
<dbReference type="GO" id="GO:0009307">
    <property type="term" value="P:DNA restriction-modification system"/>
    <property type="evidence" value="ECO:0007669"/>
    <property type="project" value="InterPro"/>
</dbReference>
<dbReference type="GO" id="GO:0003677">
    <property type="term" value="F:DNA binding"/>
    <property type="evidence" value="ECO:0007669"/>
    <property type="project" value="InterPro"/>
</dbReference>
<name>A0A1H8K4P9_9RHOB</name>
<proteinExistence type="predicted"/>
<dbReference type="OrthoDB" id="189843at2"/>
<dbReference type="Pfam" id="PF05869">
    <property type="entry name" value="Dam"/>
    <property type="match status" value="1"/>
</dbReference>
<dbReference type="GO" id="GO:0009007">
    <property type="term" value="F:site-specific DNA-methyltransferase (adenine-specific) activity"/>
    <property type="evidence" value="ECO:0007669"/>
    <property type="project" value="InterPro"/>
</dbReference>
<keyword evidence="1" id="KW-0808">Transferase</keyword>
<dbReference type="RefSeq" id="WP_090613508.1">
    <property type="nucleotide sequence ID" value="NZ_FODE01000020.1"/>
</dbReference>
<dbReference type="Proteomes" id="UP000199054">
    <property type="component" value="Unassembled WGS sequence"/>
</dbReference>
<dbReference type="GO" id="GO:0032259">
    <property type="term" value="P:methylation"/>
    <property type="evidence" value="ECO:0007669"/>
    <property type="project" value="UniProtKB-KW"/>
</dbReference>
<sequence length="164" mass="17846">MSIWEPSVGATDEWYTPAYVFAAMDPIMFDLDVAAPKAGPVHVPAHEWFWSDSLNCQWCDFIWMNPPFGGRNGLVPWLDKFFAHGNGIALTPDRTSAPWWQDANRRADATLFVAGKIKFERPDGSIGKSPGTGTTLFAAGPRAVAALHRAEAAGLGVTMRRGAA</sequence>
<gene>
    <name evidence="1" type="ORF">SAMN04489859_102044</name>
</gene>
<dbReference type="STRING" id="34002.SAMN04489859_102044"/>
<dbReference type="InterPro" id="IPR008593">
    <property type="entry name" value="Dam_MeTrfase"/>
</dbReference>
<evidence type="ECO:0000313" key="1">
    <source>
        <dbReference type="EMBL" id="SEN87667.1"/>
    </source>
</evidence>
<reference evidence="1 2" key="1">
    <citation type="submission" date="2016-10" db="EMBL/GenBank/DDBJ databases">
        <authorList>
            <person name="de Groot N.N."/>
        </authorList>
    </citation>
    <scope>NUCLEOTIDE SEQUENCE [LARGE SCALE GENOMIC DNA]</scope>
    <source>
        <strain evidence="1 2">DSM 8512</strain>
    </source>
</reference>
<keyword evidence="2" id="KW-1185">Reference proteome</keyword>
<keyword evidence="1" id="KW-0489">Methyltransferase</keyword>
<accession>A0A1H8K4P9</accession>
<dbReference type="EMBL" id="FODE01000020">
    <property type="protein sequence ID" value="SEN87667.1"/>
    <property type="molecule type" value="Genomic_DNA"/>
</dbReference>